<sequence length="79" mass="8585">MLRLGSSASTSLSAENMAQPVVFSKDSYTLRGMEKQHRILTPIILTFVKKLGEGCVVLGLPNPAQSAKQLFQLIIKSPV</sequence>
<dbReference type="EMBL" id="QNQU01000032">
    <property type="protein sequence ID" value="RBQ02691.1"/>
    <property type="molecule type" value="Genomic_DNA"/>
</dbReference>
<comment type="caution">
    <text evidence="1">The sequence shown here is derived from an EMBL/GenBank/DDBJ whole genome shotgun (WGS) entry which is preliminary data.</text>
</comment>
<keyword evidence="2" id="KW-1185">Reference proteome</keyword>
<gene>
    <name evidence="1" type="ORF">DRW42_25440</name>
</gene>
<dbReference type="Proteomes" id="UP000252081">
    <property type="component" value="Unassembled WGS sequence"/>
</dbReference>
<organism evidence="1 2">
    <name type="scientific">Pedobacter miscanthi</name>
    <dbReference type="NCBI Taxonomy" id="2259170"/>
    <lineage>
        <taxon>Bacteria</taxon>
        <taxon>Pseudomonadati</taxon>
        <taxon>Bacteroidota</taxon>
        <taxon>Sphingobacteriia</taxon>
        <taxon>Sphingobacteriales</taxon>
        <taxon>Sphingobacteriaceae</taxon>
        <taxon>Pedobacter</taxon>
    </lineage>
</organism>
<reference evidence="1 2" key="1">
    <citation type="submission" date="2018-07" db="EMBL/GenBank/DDBJ databases">
        <title>A draft genome of a endophytic bacteria, a new species of Pedobacter.</title>
        <authorList>
            <person name="Zhang Z.D."/>
            <person name="Chen Z.J."/>
        </authorList>
    </citation>
    <scope>NUCLEOTIDE SEQUENCE [LARGE SCALE GENOMIC DNA]</scope>
    <source>
        <strain evidence="1 2">RS10</strain>
    </source>
</reference>
<protein>
    <submittedName>
        <fullName evidence="1">Uncharacterized protein</fullName>
    </submittedName>
</protein>
<evidence type="ECO:0000313" key="2">
    <source>
        <dbReference type="Proteomes" id="UP000252081"/>
    </source>
</evidence>
<evidence type="ECO:0000313" key="1">
    <source>
        <dbReference type="EMBL" id="RBQ02691.1"/>
    </source>
</evidence>
<dbReference type="AlphaFoldDB" id="A0A366KLW2"/>
<name>A0A366KLW2_9SPHI</name>
<accession>A0A366KLW2</accession>
<proteinExistence type="predicted"/>